<comment type="caution">
    <text evidence="1">The sequence shown here is derived from an EMBL/GenBank/DDBJ whole genome shotgun (WGS) entry which is preliminary data.</text>
</comment>
<name>A0AAV7KA44_9METZ</name>
<dbReference type="AlphaFoldDB" id="A0AAV7KA44"/>
<accession>A0AAV7KA44</accession>
<evidence type="ECO:0000313" key="2">
    <source>
        <dbReference type="Proteomes" id="UP001165289"/>
    </source>
</evidence>
<keyword evidence="2" id="KW-1185">Reference proteome</keyword>
<dbReference type="EMBL" id="JAKMXF010000110">
    <property type="protein sequence ID" value="KAI6657988.1"/>
    <property type="molecule type" value="Genomic_DNA"/>
</dbReference>
<gene>
    <name evidence="1" type="ORF">LOD99_15703</name>
</gene>
<reference evidence="1 2" key="1">
    <citation type="journal article" date="2023" name="BMC Biol.">
        <title>The compact genome of the sponge Oopsacas minuta (Hexactinellida) is lacking key metazoan core genes.</title>
        <authorList>
            <person name="Santini S."/>
            <person name="Schenkelaars Q."/>
            <person name="Jourda C."/>
            <person name="Duchesne M."/>
            <person name="Belahbib H."/>
            <person name="Rocher C."/>
            <person name="Selva M."/>
            <person name="Riesgo A."/>
            <person name="Vervoort M."/>
            <person name="Leys S.P."/>
            <person name="Kodjabachian L."/>
            <person name="Le Bivic A."/>
            <person name="Borchiellini C."/>
            <person name="Claverie J.M."/>
            <person name="Renard E."/>
        </authorList>
    </citation>
    <scope>NUCLEOTIDE SEQUENCE [LARGE SCALE GENOMIC DNA]</scope>
    <source>
        <strain evidence="1">SPO-2</strain>
    </source>
</reference>
<dbReference type="Proteomes" id="UP001165289">
    <property type="component" value="Unassembled WGS sequence"/>
</dbReference>
<proteinExistence type="predicted"/>
<organism evidence="1 2">
    <name type="scientific">Oopsacas minuta</name>
    <dbReference type="NCBI Taxonomy" id="111878"/>
    <lineage>
        <taxon>Eukaryota</taxon>
        <taxon>Metazoa</taxon>
        <taxon>Porifera</taxon>
        <taxon>Hexactinellida</taxon>
        <taxon>Hexasterophora</taxon>
        <taxon>Lyssacinosida</taxon>
        <taxon>Leucopsacidae</taxon>
        <taxon>Oopsacas</taxon>
    </lineage>
</organism>
<sequence length="126" mass="14557">MSTKNGGESQKDDVSKIDMYQLIKSATDHTDAEVVKFKKVVKRKVLGDCLPEAKLVSDCYAGGWFRWCSEEVDAYWACYYERRAFYISEYAKKFQDIGKKSLTKSFLDTEYIWNSNSGENTNNSEK</sequence>
<evidence type="ECO:0000313" key="1">
    <source>
        <dbReference type="EMBL" id="KAI6657988.1"/>
    </source>
</evidence>
<protein>
    <submittedName>
        <fullName evidence="1">Uncharacterized protein</fullName>
    </submittedName>
</protein>